<comment type="similarity">
    <text evidence="3">Belongs to the HRI1 family.</text>
</comment>
<dbReference type="InterPro" id="IPR038744">
    <property type="entry name" value="Hri1_N"/>
</dbReference>
<protein>
    <recommendedName>
        <fullName evidence="4">Protein HRI1</fullName>
    </recommendedName>
</protein>
<dbReference type="GO" id="GO:0005737">
    <property type="term" value="C:cytoplasm"/>
    <property type="evidence" value="ECO:0007669"/>
    <property type="project" value="UniProtKB-SubCell"/>
</dbReference>
<sequence length="280" mass="30918">MSSSSATTSTNEKPNVNQSPPADISERLWIRWADCPIAEPTSTFVLTAPSGAFVDIRLLKPLPHDPEDYPGLPNDPSAPLSRLDWAFSGVAQTTSADGDDVTHKRWLHIIDSKCGWGVKPPTDEGGLYDVAEDPNLSLERGVMVKPDTGEMTAYEELWRSLAVVAVGTDTHKTCIVASLDAPERKTRGVIIRLGQYCQGMMMVDDEVHLERWAFLPSNPLGKKFETPFGTLEDAGGWTRIARLGGVFLPCAWLFEKGRVAVGSELMYGNDQWVVREMVEW</sequence>
<dbReference type="Proteomes" id="UP000799776">
    <property type="component" value="Unassembled WGS sequence"/>
</dbReference>
<proteinExistence type="inferred from homology"/>
<organism evidence="8 9">
    <name type="scientific">Saccharata proteae CBS 121410</name>
    <dbReference type="NCBI Taxonomy" id="1314787"/>
    <lineage>
        <taxon>Eukaryota</taxon>
        <taxon>Fungi</taxon>
        <taxon>Dikarya</taxon>
        <taxon>Ascomycota</taxon>
        <taxon>Pezizomycotina</taxon>
        <taxon>Dothideomycetes</taxon>
        <taxon>Dothideomycetes incertae sedis</taxon>
        <taxon>Botryosphaeriales</taxon>
        <taxon>Saccharataceae</taxon>
        <taxon>Saccharata</taxon>
    </lineage>
</organism>
<evidence type="ECO:0000256" key="4">
    <source>
        <dbReference type="ARBA" id="ARBA00017063"/>
    </source>
</evidence>
<reference evidence="8" key="1">
    <citation type="journal article" date="2020" name="Stud. Mycol.">
        <title>101 Dothideomycetes genomes: a test case for predicting lifestyles and emergence of pathogens.</title>
        <authorList>
            <person name="Haridas S."/>
            <person name="Albert R."/>
            <person name="Binder M."/>
            <person name="Bloem J."/>
            <person name="Labutti K."/>
            <person name="Salamov A."/>
            <person name="Andreopoulos B."/>
            <person name="Baker S."/>
            <person name="Barry K."/>
            <person name="Bills G."/>
            <person name="Bluhm B."/>
            <person name="Cannon C."/>
            <person name="Castanera R."/>
            <person name="Culley D."/>
            <person name="Daum C."/>
            <person name="Ezra D."/>
            <person name="Gonzalez J."/>
            <person name="Henrissat B."/>
            <person name="Kuo A."/>
            <person name="Liang C."/>
            <person name="Lipzen A."/>
            <person name="Lutzoni F."/>
            <person name="Magnuson J."/>
            <person name="Mondo S."/>
            <person name="Nolan M."/>
            <person name="Ohm R."/>
            <person name="Pangilinan J."/>
            <person name="Park H.-J."/>
            <person name="Ramirez L."/>
            <person name="Alfaro M."/>
            <person name="Sun H."/>
            <person name="Tritt A."/>
            <person name="Yoshinaga Y."/>
            <person name="Zwiers L.-H."/>
            <person name="Turgeon B."/>
            <person name="Goodwin S."/>
            <person name="Spatafora J."/>
            <person name="Crous P."/>
            <person name="Grigoriev I."/>
        </authorList>
    </citation>
    <scope>NUCLEOTIDE SEQUENCE</scope>
    <source>
        <strain evidence="8">CBS 121410</strain>
    </source>
</reference>
<evidence type="ECO:0000256" key="5">
    <source>
        <dbReference type="ARBA" id="ARBA00022490"/>
    </source>
</evidence>
<comment type="subcellular location">
    <subcellularLocation>
        <location evidence="2">Cytoplasm</location>
    </subcellularLocation>
    <subcellularLocation>
        <location evidence="1">Nucleus</location>
    </subcellularLocation>
</comment>
<dbReference type="OrthoDB" id="4045395at2759"/>
<dbReference type="CDD" id="cd11693">
    <property type="entry name" value="HRI1_C_like"/>
    <property type="match status" value="1"/>
</dbReference>
<gene>
    <name evidence="8" type="ORF">K490DRAFT_66397</name>
</gene>
<evidence type="ECO:0000313" key="8">
    <source>
        <dbReference type="EMBL" id="KAF2086614.1"/>
    </source>
</evidence>
<comment type="caution">
    <text evidence="8">The sequence shown here is derived from an EMBL/GenBank/DDBJ whole genome shotgun (WGS) entry which is preliminary data.</text>
</comment>
<keyword evidence="9" id="KW-1185">Reference proteome</keyword>
<dbReference type="AlphaFoldDB" id="A0A9P4HV51"/>
<dbReference type="EMBL" id="ML978723">
    <property type="protein sequence ID" value="KAF2086614.1"/>
    <property type="molecule type" value="Genomic_DNA"/>
</dbReference>
<dbReference type="InterPro" id="IPR043047">
    <property type="entry name" value="Hri1_N_sf"/>
</dbReference>
<evidence type="ECO:0000256" key="2">
    <source>
        <dbReference type="ARBA" id="ARBA00004496"/>
    </source>
</evidence>
<feature type="region of interest" description="Disordered" evidence="7">
    <location>
        <begin position="1"/>
        <end position="22"/>
    </location>
</feature>
<evidence type="ECO:0000256" key="7">
    <source>
        <dbReference type="SAM" id="MobiDB-lite"/>
    </source>
</evidence>
<dbReference type="Pfam" id="PF16815">
    <property type="entry name" value="HRI1"/>
    <property type="match status" value="1"/>
</dbReference>
<evidence type="ECO:0000256" key="6">
    <source>
        <dbReference type="ARBA" id="ARBA00023242"/>
    </source>
</evidence>
<keyword evidence="5" id="KW-0963">Cytoplasm</keyword>
<evidence type="ECO:0000256" key="1">
    <source>
        <dbReference type="ARBA" id="ARBA00004123"/>
    </source>
</evidence>
<dbReference type="CDD" id="cd11692">
    <property type="entry name" value="HRI1_N_like"/>
    <property type="match status" value="1"/>
</dbReference>
<feature type="compositionally biased region" description="Polar residues" evidence="7">
    <location>
        <begin position="1"/>
        <end position="20"/>
    </location>
</feature>
<evidence type="ECO:0000256" key="3">
    <source>
        <dbReference type="ARBA" id="ARBA00005229"/>
    </source>
</evidence>
<dbReference type="GO" id="GO:0005634">
    <property type="term" value="C:nucleus"/>
    <property type="evidence" value="ECO:0007669"/>
    <property type="project" value="UniProtKB-SubCell"/>
</dbReference>
<dbReference type="InterPro" id="IPR031818">
    <property type="entry name" value="Hri1"/>
</dbReference>
<dbReference type="Gene3D" id="2.40.128.320">
    <property type="entry name" value="Protein HRI1, N-terminal domain"/>
    <property type="match status" value="1"/>
</dbReference>
<evidence type="ECO:0000313" key="9">
    <source>
        <dbReference type="Proteomes" id="UP000799776"/>
    </source>
</evidence>
<keyword evidence="6" id="KW-0539">Nucleus</keyword>
<name>A0A9P4HV51_9PEZI</name>
<accession>A0A9P4HV51</accession>